<comment type="caution">
    <text evidence="11">The sequence shown here is derived from an EMBL/GenBank/DDBJ whole genome shotgun (WGS) entry which is preliminary data.</text>
</comment>
<protein>
    <recommendedName>
        <fullName evidence="10">Hexosyltransferase</fullName>
        <ecNumber evidence="10">2.4.1.-</ecNumber>
    </recommendedName>
</protein>
<evidence type="ECO:0000256" key="8">
    <source>
        <dbReference type="ARBA" id="ARBA00023034"/>
    </source>
</evidence>
<dbReference type="Pfam" id="PF01762">
    <property type="entry name" value="Galactosyl_T"/>
    <property type="match status" value="1"/>
</dbReference>
<dbReference type="Gene3D" id="3.90.550.50">
    <property type="match status" value="1"/>
</dbReference>
<dbReference type="AlphaFoldDB" id="A0AAV2SGK4"/>
<evidence type="ECO:0000256" key="6">
    <source>
        <dbReference type="ARBA" id="ARBA00022968"/>
    </source>
</evidence>
<evidence type="ECO:0000256" key="2">
    <source>
        <dbReference type="ARBA" id="ARBA00008661"/>
    </source>
</evidence>
<dbReference type="PANTHER" id="PTHR11214">
    <property type="entry name" value="BETA-1,3-N-ACETYLGLUCOSAMINYLTRANSFERASE"/>
    <property type="match status" value="1"/>
</dbReference>
<evidence type="ECO:0000256" key="9">
    <source>
        <dbReference type="ARBA" id="ARBA00023136"/>
    </source>
</evidence>
<comment type="similarity">
    <text evidence="2 10">Belongs to the glycosyltransferase 31 family.</text>
</comment>
<dbReference type="PANTHER" id="PTHR11214:SF3">
    <property type="entry name" value="BETA-1,3-GALACTOSYLTRANSFERASE 6"/>
    <property type="match status" value="1"/>
</dbReference>
<dbReference type="GO" id="GO:0000139">
    <property type="term" value="C:Golgi membrane"/>
    <property type="evidence" value="ECO:0007669"/>
    <property type="project" value="UniProtKB-SubCell"/>
</dbReference>
<name>A0AAV2SGK4_MEGNR</name>
<dbReference type="InterPro" id="IPR002659">
    <property type="entry name" value="Glyco_trans_31"/>
</dbReference>
<proteinExistence type="inferred from homology"/>
<comment type="subcellular location">
    <subcellularLocation>
        <location evidence="1 10">Golgi apparatus membrane</location>
        <topology evidence="1 10">Single-pass type II membrane protein</topology>
    </subcellularLocation>
</comment>
<organism evidence="11 12">
    <name type="scientific">Meganyctiphanes norvegica</name>
    <name type="common">Northern krill</name>
    <name type="synonym">Thysanopoda norvegica</name>
    <dbReference type="NCBI Taxonomy" id="48144"/>
    <lineage>
        <taxon>Eukaryota</taxon>
        <taxon>Metazoa</taxon>
        <taxon>Ecdysozoa</taxon>
        <taxon>Arthropoda</taxon>
        <taxon>Crustacea</taxon>
        <taxon>Multicrustacea</taxon>
        <taxon>Malacostraca</taxon>
        <taxon>Eumalacostraca</taxon>
        <taxon>Eucarida</taxon>
        <taxon>Euphausiacea</taxon>
        <taxon>Euphausiidae</taxon>
        <taxon>Meganyctiphanes</taxon>
    </lineage>
</organism>
<dbReference type="EMBL" id="CAXKWB010066689">
    <property type="protein sequence ID" value="CAL4190389.1"/>
    <property type="molecule type" value="Genomic_DNA"/>
</dbReference>
<evidence type="ECO:0000256" key="5">
    <source>
        <dbReference type="ARBA" id="ARBA00022692"/>
    </source>
</evidence>
<evidence type="ECO:0000256" key="1">
    <source>
        <dbReference type="ARBA" id="ARBA00004323"/>
    </source>
</evidence>
<keyword evidence="7" id="KW-1133">Transmembrane helix</keyword>
<keyword evidence="4" id="KW-0808">Transferase</keyword>
<dbReference type="Proteomes" id="UP001497623">
    <property type="component" value="Unassembled WGS sequence"/>
</dbReference>
<evidence type="ECO:0000256" key="7">
    <source>
        <dbReference type="ARBA" id="ARBA00022989"/>
    </source>
</evidence>
<dbReference type="GO" id="GO:0016758">
    <property type="term" value="F:hexosyltransferase activity"/>
    <property type="evidence" value="ECO:0007669"/>
    <property type="project" value="InterPro"/>
</dbReference>
<keyword evidence="5" id="KW-0812">Transmembrane</keyword>
<reference evidence="11 12" key="1">
    <citation type="submission" date="2024-05" db="EMBL/GenBank/DDBJ databases">
        <authorList>
            <person name="Wallberg A."/>
        </authorList>
    </citation>
    <scope>NUCLEOTIDE SEQUENCE [LARGE SCALE GENOMIC DNA]</scope>
</reference>
<keyword evidence="12" id="KW-1185">Reference proteome</keyword>
<evidence type="ECO:0000256" key="4">
    <source>
        <dbReference type="ARBA" id="ARBA00022679"/>
    </source>
</evidence>
<evidence type="ECO:0000256" key="3">
    <source>
        <dbReference type="ARBA" id="ARBA00022676"/>
    </source>
</evidence>
<keyword evidence="8 10" id="KW-0333">Golgi apparatus</keyword>
<dbReference type="EC" id="2.4.1.-" evidence="10"/>
<feature type="non-terminal residue" evidence="11">
    <location>
        <position position="371"/>
    </location>
</feature>
<keyword evidence="9" id="KW-0472">Membrane</keyword>
<evidence type="ECO:0000313" key="11">
    <source>
        <dbReference type="EMBL" id="CAL4190389.1"/>
    </source>
</evidence>
<keyword evidence="6" id="KW-0735">Signal-anchor</keyword>
<accession>A0AAV2SGK4</accession>
<sequence length="371" mass="42427">MSEMFFEKGLKFGNNICARTLSELSVHLPAGKELIEDSSKSSMFQTHFLLSKFSIGNLFNQVFIVSKLLIELQNVLKLRKKMCSIFRNYVVPVHKRRNHISGLKYASRRTETLYRRVIKESELIDATSLNNMRILAFASTLQWASSYCSDVPYILKMYDDSLLNVFSLSQYLETLLRNTEDADTSERNIKTKIRTQTPKDGIVDRPGCMSQLPSCILCVKLSSGVFSKVQRAGKWKVSRREYPSNSYPSYCHGLGYLLQPAAAHRLLQHIPDTTYFKIEDVFVTGILRESAGLSVHRMNNNFTRWTAFITTQLFVQYFVEGVKPILELDSEVSESIGAAAWRTLLTRNNLTHLINQTAQLRSGKSDRYILC</sequence>
<evidence type="ECO:0000313" key="12">
    <source>
        <dbReference type="Proteomes" id="UP001497623"/>
    </source>
</evidence>
<dbReference type="GO" id="GO:0006493">
    <property type="term" value="P:protein O-linked glycosylation"/>
    <property type="evidence" value="ECO:0007669"/>
    <property type="project" value="TreeGrafter"/>
</dbReference>
<evidence type="ECO:0000256" key="10">
    <source>
        <dbReference type="RuleBase" id="RU363063"/>
    </source>
</evidence>
<keyword evidence="3 10" id="KW-0328">Glycosyltransferase</keyword>
<gene>
    <name evidence="11" type="ORF">MNOR_LOCUS36458</name>
</gene>